<dbReference type="GO" id="GO:0005829">
    <property type="term" value="C:cytosol"/>
    <property type="evidence" value="ECO:0007669"/>
    <property type="project" value="TreeGrafter"/>
</dbReference>
<dbReference type="Proteomes" id="UP000071859">
    <property type="component" value="Unassembled WGS sequence"/>
</dbReference>
<evidence type="ECO:0000256" key="3">
    <source>
        <dbReference type="ARBA" id="ARBA00022777"/>
    </source>
</evidence>
<sequence>MSQRRFILALDQGTTSSRAMLFARSGSVIASAQREFAQHYPSPGWVEHDPGDIWRSQLAVAHEVMRNAGAQASEIAAIGIANQRETTLLWDRQTGAPVVPAIVWQDRRTAAHCARLIESGAQAVIERKTGLRIDPYFSATRLAWLLDSAPGLRARARRGRAWERPAEHAVCTD</sequence>
<dbReference type="AlphaFoldDB" id="A0A158CMZ9"/>
<evidence type="ECO:0000259" key="4">
    <source>
        <dbReference type="Pfam" id="PF00370"/>
    </source>
</evidence>
<keyword evidence="3 5" id="KW-0418">Kinase</keyword>
<keyword evidence="2" id="KW-0808">Transferase</keyword>
<reference evidence="5" key="1">
    <citation type="submission" date="2016-01" db="EMBL/GenBank/DDBJ databases">
        <authorList>
            <person name="Peeters C."/>
        </authorList>
    </citation>
    <scope>NUCLEOTIDE SEQUENCE</scope>
    <source>
        <strain evidence="5">LMG 29321</strain>
    </source>
</reference>
<proteinExistence type="inferred from homology"/>
<evidence type="ECO:0000313" key="6">
    <source>
        <dbReference type="Proteomes" id="UP000071859"/>
    </source>
</evidence>
<dbReference type="InterPro" id="IPR043129">
    <property type="entry name" value="ATPase_NBD"/>
</dbReference>
<dbReference type="PANTHER" id="PTHR10196">
    <property type="entry name" value="SUGAR KINASE"/>
    <property type="match status" value="1"/>
</dbReference>
<protein>
    <submittedName>
        <fullName evidence="5">Glycerol kinase</fullName>
    </submittedName>
</protein>
<dbReference type="GO" id="GO:0004370">
    <property type="term" value="F:glycerol kinase activity"/>
    <property type="evidence" value="ECO:0007669"/>
    <property type="project" value="TreeGrafter"/>
</dbReference>
<evidence type="ECO:0000256" key="1">
    <source>
        <dbReference type="ARBA" id="ARBA00009156"/>
    </source>
</evidence>
<name>A0A158CMZ9_9BURK</name>
<keyword evidence="6" id="KW-1185">Reference proteome</keyword>
<accession>A0A158CMZ9</accession>
<dbReference type="Pfam" id="PF00370">
    <property type="entry name" value="FGGY_N"/>
    <property type="match status" value="1"/>
</dbReference>
<dbReference type="EMBL" id="FCOX02000022">
    <property type="protein sequence ID" value="SAK83764.1"/>
    <property type="molecule type" value="Genomic_DNA"/>
</dbReference>
<comment type="caution">
    <text evidence="5">The sequence shown here is derived from an EMBL/GenBank/DDBJ whole genome shotgun (WGS) entry which is preliminary data.</text>
</comment>
<evidence type="ECO:0000313" key="5">
    <source>
        <dbReference type="EMBL" id="SAK83764.1"/>
    </source>
</evidence>
<gene>
    <name evidence="5" type="ORF">AWB78_04152</name>
</gene>
<dbReference type="InterPro" id="IPR018484">
    <property type="entry name" value="FGGY_N"/>
</dbReference>
<dbReference type="SUPFAM" id="SSF53067">
    <property type="entry name" value="Actin-like ATPase domain"/>
    <property type="match status" value="1"/>
</dbReference>
<dbReference type="PANTHER" id="PTHR10196:SF69">
    <property type="entry name" value="GLYCEROL KINASE"/>
    <property type="match status" value="1"/>
</dbReference>
<feature type="domain" description="Carbohydrate kinase FGGY N-terminal" evidence="4">
    <location>
        <begin position="7"/>
        <end position="157"/>
    </location>
</feature>
<evidence type="ECO:0000256" key="2">
    <source>
        <dbReference type="ARBA" id="ARBA00022679"/>
    </source>
</evidence>
<comment type="similarity">
    <text evidence="1">Belongs to the FGGY kinase family.</text>
</comment>
<organism evidence="5 6">
    <name type="scientific">Caballeronia calidae</name>
    <dbReference type="NCBI Taxonomy" id="1777139"/>
    <lineage>
        <taxon>Bacteria</taxon>
        <taxon>Pseudomonadati</taxon>
        <taxon>Pseudomonadota</taxon>
        <taxon>Betaproteobacteria</taxon>
        <taxon>Burkholderiales</taxon>
        <taxon>Burkholderiaceae</taxon>
        <taxon>Caballeronia</taxon>
    </lineage>
</organism>
<dbReference type="Gene3D" id="3.30.420.40">
    <property type="match status" value="1"/>
</dbReference>
<dbReference type="GO" id="GO:0019563">
    <property type="term" value="P:glycerol catabolic process"/>
    <property type="evidence" value="ECO:0007669"/>
    <property type="project" value="TreeGrafter"/>
</dbReference>